<dbReference type="AlphaFoldDB" id="A0A1N6GWZ6"/>
<name>A0A1N6GWZ6_9FLAO</name>
<sequence length="62" mass="7359">MSDNHRFLKRNVKVRTFFTELEKKNPQWRISALEKETADHFFISERTVRAIIKGTGIYSSET</sequence>
<dbReference type="EMBL" id="FSRK01000001">
    <property type="protein sequence ID" value="SIO11967.1"/>
    <property type="molecule type" value="Genomic_DNA"/>
</dbReference>
<gene>
    <name evidence="1" type="ORF">SAMN05444409_2104</name>
</gene>
<accession>A0A1N6GWZ6</accession>
<dbReference type="Proteomes" id="UP000185207">
    <property type="component" value="Unassembled WGS sequence"/>
</dbReference>
<evidence type="ECO:0000313" key="2">
    <source>
        <dbReference type="Proteomes" id="UP000185207"/>
    </source>
</evidence>
<evidence type="ECO:0000313" key="1">
    <source>
        <dbReference type="EMBL" id="SIO11967.1"/>
    </source>
</evidence>
<keyword evidence="2" id="KW-1185">Reference proteome</keyword>
<reference evidence="2" key="1">
    <citation type="submission" date="2016-11" db="EMBL/GenBank/DDBJ databases">
        <authorList>
            <person name="Varghese N."/>
            <person name="Submissions S."/>
        </authorList>
    </citation>
    <scope>NUCLEOTIDE SEQUENCE [LARGE SCALE GENOMIC DNA]</scope>
    <source>
        <strain evidence="2">DSM 27623</strain>
    </source>
</reference>
<proteinExistence type="predicted"/>
<organism evidence="1 2">
    <name type="scientific">Epilithonimonas zeae</name>
    <dbReference type="NCBI Taxonomy" id="1416779"/>
    <lineage>
        <taxon>Bacteria</taxon>
        <taxon>Pseudomonadati</taxon>
        <taxon>Bacteroidota</taxon>
        <taxon>Flavobacteriia</taxon>
        <taxon>Flavobacteriales</taxon>
        <taxon>Weeksellaceae</taxon>
        <taxon>Chryseobacterium group</taxon>
        <taxon>Epilithonimonas</taxon>
    </lineage>
</organism>
<protein>
    <submittedName>
        <fullName evidence="1">Uncharacterized protein</fullName>
    </submittedName>
</protein>